<dbReference type="Pfam" id="PF11171">
    <property type="entry name" value="DUF2958"/>
    <property type="match status" value="1"/>
</dbReference>
<reference evidence="4 5" key="1">
    <citation type="submission" date="2020-08" db="EMBL/GenBank/DDBJ databases">
        <title>Genomic Encyclopedia of Type Strains, Phase IV (KMG-V): Genome sequencing to study the core and pangenomes of soil and plant-associated prokaryotes.</title>
        <authorList>
            <person name="Whitman W."/>
        </authorList>
    </citation>
    <scope>NUCLEOTIDE SEQUENCE [LARGE SCALE GENOMIC DNA]</scope>
    <source>
        <strain evidence="2 5">SEMIA 444</strain>
        <strain evidence="1 4">SEMIA 448</strain>
        <strain evidence="3 6">SEMIA 452</strain>
    </source>
</reference>
<gene>
    <name evidence="2" type="ORF">GGE31_001058</name>
    <name evidence="1" type="ORF">GGE33_000727</name>
    <name evidence="3" type="ORF">GGE35_001057</name>
</gene>
<evidence type="ECO:0000313" key="2">
    <source>
        <dbReference type="EMBL" id="MBB4410587.1"/>
    </source>
</evidence>
<dbReference type="EMBL" id="JACIGW010000001">
    <property type="protein sequence ID" value="MBB4347019.1"/>
    <property type="molecule type" value="Genomic_DNA"/>
</dbReference>
<name>A0A7W6S4F2_9HYPH</name>
<accession>A0A7W6S4F2</accession>
<keyword evidence="5" id="KW-1185">Reference proteome</keyword>
<protein>
    <submittedName>
        <fullName evidence="1">Uncharacterized protein</fullName>
    </submittedName>
</protein>
<evidence type="ECO:0000313" key="5">
    <source>
        <dbReference type="Proteomes" id="UP000524535"/>
    </source>
</evidence>
<evidence type="ECO:0000313" key="1">
    <source>
        <dbReference type="EMBL" id="MBB4347019.1"/>
    </source>
</evidence>
<dbReference type="Proteomes" id="UP000520770">
    <property type="component" value="Unassembled WGS sequence"/>
</dbReference>
<evidence type="ECO:0000313" key="3">
    <source>
        <dbReference type="EMBL" id="MBB4445275.1"/>
    </source>
</evidence>
<dbReference type="EMBL" id="JACIHM010000001">
    <property type="protein sequence ID" value="MBB4445275.1"/>
    <property type="molecule type" value="Genomic_DNA"/>
</dbReference>
<dbReference type="Proteomes" id="UP000524535">
    <property type="component" value="Unassembled WGS sequence"/>
</dbReference>
<dbReference type="RefSeq" id="WP_183821266.1">
    <property type="nucleotide sequence ID" value="NZ_JACIGW010000001.1"/>
</dbReference>
<dbReference type="InterPro" id="IPR021341">
    <property type="entry name" value="DUF2958"/>
</dbReference>
<proteinExistence type="predicted"/>
<evidence type="ECO:0000313" key="4">
    <source>
        <dbReference type="Proteomes" id="UP000520770"/>
    </source>
</evidence>
<dbReference type="EMBL" id="JACIGY010000001">
    <property type="protein sequence ID" value="MBB4410587.1"/>
    <property type="molecule type" value="Genomic_DNA"/>
</dbReference>
<dbReference type="AlphaFoldDB" id="A0A7W6S4F2"/>
<dbReference type="Proteomes" id="UP000576087">
    <property type="component" value="Unassembled WGS sequence"/>
</dbReference>
<organism evidence="1 4">
    <name type="scientific">Aliirhizobium cellulosilyticum</name>
    <dbReference type="NCBI Taxonomy" id="393664"/>
    <lineage>
        <taxon>Bacteria</taxon>
        <taxon>Pseudomonadati</taxon>
        <taxon>Pseudomonadota</taxon>
        <taxon>Alphaproteobacteria</taxon>
        <taxon>Hyphomicrobiales</taxon>
        <taxon>Rhizobiaceae</taxon>
        <taxon>Aliirhizobium</taxon>
    </lineage>
</organism>
<comment type="caution">
    <text evidence="1">The sequence shown here is derived from an EMBL/GenBank/DDBJ whole genome shotgun (WGS) entry which is preliminary data.</text>
</comment>
<evidence type="ECO:0000313" key="6">
    <source>
        <dbReference type="Proteomes" id="UP000576087"/>
    </source>
</evidence>
<sequence>MNLNYTDASIFRDMSDLALLLASDLHIGHTSILRLKSKRPFWVKYFSDGRLHERHFRSVLSWRALMLAVIEQRQQFLVLQMDERRRLGRMFPPEVMEKLATNAKVRGDMLPVVQLYHPDSLATVIITRSRCRGHAVDALHNLSSIGPVFEPIWIADLMRLNSMIGLRLVRDSRFKTEAPIRTYLAAASKAGRIITGPELQKSDDGAITEKLQQPKAIPVVERIFEVECRERPLFRQMGGRTIYDDYEMPVE</sequence>